<sequence length="874" mass="95825" precursor="true">MPMFICRAILLLCFFGLLSVVQPSWAENLPVRKLALLGEASTVRFQVDAGMGVITQGELIDHGYGLRVRLKGVTQPMLEQLVARLTMDNPLVKSIDIAVDEAADEGLLTLVLMEKVAVLDETLVALDDELSRWEVVLTTDLPQEVLNLDEKLPAPVLHKVRLLNRSGLLTVVLEGNAAIVAEASFRADPPRLILDLPKVPMGELETAIQAYNHNPDQPLVRAIRSKQDTPGVGRLVFDLNQPLDLVESLGRVEGERGTIVIGLVPDGGSAGASQAQSGAVGGKLSSVELRQQGRRLSLFLNGTTGTEVSAYALQNPPRIRMDLIGWRPEQVVDAVAAFQTNHPLIRAIRYGESRLGSARVEFELAQSVQLLDAAVRKSFDNMHENFVVSVLSPKDLLPGSALTALPLDRRLVPDFDFTENPEIMISPVQLSKNLTGPSLDLQEAPAPEEPGVTLNLLDFYQQALVRDAQYQAATSLYRSKLEAFPKARAGYLPSASLSIVANRVHSLIKRQQLSTSPVGPINYDDRSYTLTITQPIIQVPVIVQMSQARVTEEQAKVDLIKEEQDLILRVAQNYLNLLASKDSLEMSKAEHETTSKHLEQAQTQERSGLATRTDVATAEGRAALAEAEVIAAQNRMEDAKYALKEIVGEKVDAVHGFQGDFDPAPPQPANMDAWLEAALKQNLTLQSVRLAQRIQQLEVKRLQAGYIPTLTLKGEHVGSSASGSIFGPGAKTYDSTIGVTMDMNLLEGGLTMAQVREAKALEAQARQQAEQNFRQVERQTRSAYRQVESSSRLLGALRKQVIANATSLQSKLAGYASGVENVLSVLDAYKLYYTSRREYLAQRYEYLVNRLRLKQAVGALSQDDLESLAALLDR</sequence>
<accession>A0L9N8</accession>
<dbReference type="Pfam" id="PF11741">
    <property type="entry name" value="AMIN"/>
    <property type="match status" value="1"/>
</dbReference>
<keyword evidence="6" id="KW-0472">Membrane</keyword>
<dbReference type="EMBL" id="CP000471">
    <property type="protein sequence ID" value="ABK44681.1"/>
    <property type="molecule type" value="Genomic_DNA"/>
</dbReference>
<dbReference type="RefSeq" id="WP_011713809.1">
    <property type="nucleotide sequence ID" value="NC_008576.1"/>
</dbReference>
<evidence type="ECO:0000259" key="10">
    <source>
        <dbReference type="Pfam" id="PF11741"/>
    </source>
</evidence>
<keyword evidence="12" id="KW-1185">Reference proteome</keyword>
<dbReference type="GO" id="GO:1990281">
    <property type="term" value="C:efflux pump complex"/>
    <property type="evidence" value="ECO:0007669"/>
    <property type="project" value="TreeGrafter"/>
</dbReference>
<dbReference type="Proteomes" id="UP000002586">
    <property type="component" value="Chromosome"/>
</dbReference>
<reference evidence="11 12" key="2">
    <citation type="journal article" date="2012" name="Int. J. Syst. Evol. Microbiol.">
        <title>Magnetococcus marinus gen. nov., sp. nov., a marine, magnetotactic bacterium that represents a novel lineage (Magnetococcaceae fam. nov.; Magnetococcales ord. nov.) at the base of the Alphaproteobacteria.</title>
        <authorList>
            <person name="Bazylinski D.A."/>
            <person name="Williams T.J."/>
            <person name="Lefevre C.T."/>
            <person name="Berg R.J."/>
            <person name="Zhang C.L."/>
            <person name="Bowser S.S."/>
            <person name="Dean A.J."/>
            <person name="Beveridge T.J."/>
        </authorList>
    </citation>
    <scope>NUCLEOTIDE SEQUENCE [LARGE SCALE GENOMIC DNA]</scope>
    <source>
        <strain evidence="12">ATCC BAA-1437 / JCM 17883 / MC-1</strain>
    </source>
</reference>
<dbReference type="KEGG" id="mgm:Mmc1_2180"/>
<evidence type="ECO:0000256" key="6">
    <source>
        <dbReference type="ARBA" id="ARBA00023136"/>
    </source>
</evidence>
<dbReference type="InterPro" id="IPR051906">
    <property type="entry name" value="TolC-like"/>
</dbReference>
<dbReference type="NCBIfam" id="TIGR01844">
    <property type="entry name" value="type_I_sec_TolC"/>
    <property type="match status" value="1"/>
</dbReference>
<evidence type="ECO:0000256" key="4">
    <source>
        <dbReference type="ARBA" id="ARBA00022452"/>
    </source>
</evidence>
<dbReference type="Pfam" id="PF02321">
    <property type="entry name" value="OEP"/>
    <property type="match status" value="2"/>
</dbReference>
<comment type="similarity">
    <text evidence="2">Belongs to the outer membrane factor (OMF) (TC 1.B.17) family.</text>
</comment>
<evidence type="ECO:0000256" key="5">
    <source>
        <dbReference type="ARBA" id="ARBA00022692"/>
    </source>
</evidence>
<evidence type="ECO:0000256" key="9">
    <source>
        <dbReference type="SAM" id="MobiDB-lite"/>
    </source>
</evidence>
<dbReference type="GO" id="GO:0015562">
    <property type="term" value="F:efflux transmembrane transporter activity"/>
    <property type="evidence" value="ECO:0007669"/>
    <property type="project" value="InterPro"/>
</dbReference>
<protein>
    <submittedName>
        <fullName evidence="11">Type I secretion outer membrane protein, TolC family</fullName>
    </submittedName>
</protein>
<feature type="region of interest" description="Disordered" evidence="9">
    <location>
        <begin position="588"/>
        <end position="612"/>
    </location>
</feature>
<dbReference type="OrthoDB" id="9789368at2"/>
<dbReference type="InterPro" id="IPR010130">
    <property type="entry name" value="T1SS_OMP_TolC"/>
</dbReference>
<evidence type="ECO:0000313" key="11">
    <source>
        <dbReference type="EMBL" id="ABK44681.1"/>
    </source>
</evidence>
<dbReference type="GO" id="GO:0009279">
    <property type="term" value="C:cell outer membrane"/>
    <property type="evidence" value="ECO:0007669"/>
    <property type="project" value="UniProtKB-SubCell"/>
</dbReference>
<dbReference type="PANTHER" id="PTHR30026">
    <property type="entry name" value="OUTER MEMBRANE PROTEIN TOLC"/>
    <property type="match status" value="1"/>
</dbReference>
<dbReference type="PANTHER" id="PTHR30026:SF20">
    <property type="entry name" value="OUTER MEMBRANE PROTEIN TOLC"/>
    <property type="match status" value="1"/>
</dbReference>
<proteinExistence type="inferred from homology"/>
<dbReference type="AlphaFoldDB" id="A0L9N8"/>
<dbReference type="Gene3D" id="2.60.40.3500">
    <property type="match status" value="2"/>
</dbReference>
<gene>
    <name evidence="11" type="ordered locus">Mmc1_2180</name>
</gene>
<organism evidence="11 12">
    <name type="scientific">Magnetococcus marinus (strain ATCC BAA-1437 / JCM 17883 / MC-1)</name>
    <dbReference type="NCBI Taxonomy" id="156889"/>
    <lineage>
        <taxon>Bacteria</taxon>
        <taxon>Pseudomonadati</taxon>
        <taxon>Pseudomonadota</taxon>
        <taxon>Magnetococcia</taxon>
        <taxon>Magnetococcales</taxon>
        <taxon>Magnetococcaceae</taxon>
        <taxon>Magnetococcus</taxon>
    </lineage>
</organism>
<feature type="domain" description="AMIN" evidence="10">
    <location>
        <begin position="169"/>
        <end position="244"/>
    </location>
</feature>
<evidence type="ECO:0000256" key="2">
    <source>
        <dbReference type="ARBA" id="ARBA00007613"/>
    </source>
</evidence>
<keyword evidence="3" id="KW-0813">Transport</keyword>
<dbReference type="HOGENOM" id="CLU_328677_0_0_5"/>
<keyword evidence="4" id="KW-1134">Transmembrane beta strand</keyword>
<evidence type="ECO:0000313" key="12">
    <source>
        <dbReference type="Proteomes" id="UP000002586"/>
    </source>
</evidence>
<keyword evidence="5" id="KW-0812">Transmembrane</keyword>
<keyword evidence="8" id="KW-0175">Coiled coil</keyword>
<evidence type="ECO:0000256" key="3">
    <source>
        <dbReference type="ARBA" id="ARBA00022448"/>
    </source>
</evidence>
<dbReference type="eggNOG" id="COG1538">
    <property type="taxonomic scope" value="Bacteria"/>
</dbReference>
<feature type="coiled-coil region" evidence="8">
    <location>
        <begin position="752"/>
        <end position="786"/>
    </location>
</feature>
<dbReference type="STRING" id="156889.Mmc1_2180"/>
<dbReference type="GO" id="GO:0015288">
    <property type="term" value="F:porin activity"/>
    <property type="evidence" value="ECO:0007669"/>
    <property type="project" value="TreeGrafter"/>
</dbReference>
<evidence type="ECO:0000256" key="8">
    <source>
        <dbReference type="SAM" id="Coils"/>
    </source>
</evidence>
<reference evidence="12" key="1">
    <citation type="journal article" date="2009" name="Appl. Environ. Microbiol.">
        <title>Complete genome sequence of the chemolithoautotrophic marine magnetotactic coccus strain MC-1.</title>
        <authorList>
            <person name="Schubbe S."/>
            <person name="Williams T.J."/>
            <person name="Xie G."/>
            <person name="Kiss H.E."/>
            <person name="Brettin T.S."/>
            <person name="Martinez D."/>
            <person name="Ross C.A."/>
            <person name="Schuler D."/>
            <person name="Cox B.L."/>
            <person name="Nealson K.H."/>
            <person name="Bazylinski D.A."/>
        </authorList>
    </citation>
    <scope>NUCLEOTIDE SEQUENCE [LARGE SCALE GENOMIC DNA]</scope>
    <source>
        <strain evidence="12">ATCC BAA-1437 / JCM 17883 / MC-1</strain>
    </source>
</reference>
<feature type="compositionally biased region" description="Basic and acidic residues" evidence="9">
    <location>
        <begin position="588"/>
        <end position="599"/>
    </location>
</feature>
<dbReference type="Gene3D" id="1.20.1600.10">
    <property type="entry name" value="Outer membrane efflux proteins (OEP)"/>
    <property type="match status" value="1"/>
</dbReference>
<dbReference type="InterPro" id="IPR021731">
    <property type="entry name" value="AMIN_dom"/>
</dbReference>
<comment type="subcellular location">
    <subcellularLocation>
        <location evidence="1">Cell outer membrane</location>
    </subcellularLocation>
</comment>
<evidence type="ECO:0000256" key="7">
    <source>
        <dbReference type="ARBA" id="ARBA00023237"/>
    </source>
</evidence>
<dbReference type="SUPFAM" id="SSF56954">
    <property type="entry name" value="Outer membrane efflux proteins (OEP)"/>
    <property type="match status" value="1"/>
</dbReference>
<keyword evidence="7" id="KW-0998">Cell outer membrane</keyword>
<name>A0L9N8_MAGMM</name>
<evidence type="ECO:0000256" key="1">
    <source>
        <dbReference type="ARBA" id="ARBA00004442"/>
    </source>
</evidence>
<dbReference type="InterPro" id="IPR003423">
    <property type="entry name" value="OMP_efflux"/>
</dbReference>